<accession>A0A179HHJ0</accession>
<name>A0A179HHJ0_PURLI</name>
<comment type="caution">
    <text evidence="1">The sequence shown here is derived from an EMBL/GenBank/DDBJ whole genome shotgun (WGS) entry which is preliminary data.</text>
</comment>
<dbReference type="AlphaFoldDB" id="A0A179HHJ0"/>
<dbReference type="EMBL" id="LSBI01000005">
    <property type="protein sequence ID" value="OAQ89677.1"/>
    <property type="molecule type" value="Genomic_DNA"/>
</dbReference>
<protein>
    <submittedName>
        <fullName evidence="1">Uncharacterized protein</fullName>
    </submittedName>
</protein>
<sequence>MDLDFGRRGRGSAAGLAELTDRWTSEVIAGPTEAPAGVGNKHTSTVTNGTYSRRIEIPGRLGATALRSRCASPSPRKHSGLFVKSITISEQFPKGPAPAALAVTASEAESKVTGDAVKVNGRRTWFVLYQQPLILRPSIQTSVRALRSKTPCHLCVANVMAVAPR</sequence>
<gene>
    <name evidence="1" type="ORF">VFPFJ_06091</name>
</gene>
<evidence type="ECO:0000313" key="1">
    <source>
        <dbReference type="EMBL" id="OAQ89677.1"/>
    </source>
</evidence>
<proteinExistence type="predicted"/>
<evidence type="ECO:0000313" key="2">
    <source>
        <dbReference type="Proteomes" id="UP000078340"/>
    </source>
</evidence>
<organism evidence="1 2">
    <name type="scientific">Purpureocillium lilacinum</name>
    <name type="common">Paecilomyces lilacinus</name>
    <dbReference type="NCBI Taxonomy" id="33203"/>
    <lineage>
        <taxon>Eukaryota</taxon>
        <taxon>Fungi</taxon>
        <taxon>Dikarya</taxon>
        <taxon>Ascomycota</taxon>
        <taxon>Pezizomycotina</taxon>
        <taxon>Sordariomycetes</taxon>
        <taxon>Hypocreomycetidae</taxon>
        <taxon>Hypocreales</taxon>
        <taxon>Ophiocordycipitaceae</taxon>
        <taxon>Purpureocillium</taxon>
    </lineage>
</organism>
<reference evidence="1 2" key="1">
    <citation type="submission" date="2016-02" db="EMBL/GenBank/DDBJ databases">
        <title>Biosynthesis of antibiotic leucinostatins and their inhibition on Phytophthora in bio-control Purpureocillium lilacinum.</title>
        <authorList>
            <person name="Wang G."/>
            <person name="Liu Z."/>
            <person name="Lin R."/>
            <person name="Li E."/>
            <person name="Mao Z."/>
            <person name="Ling J."/>
            <person name="Yin W."/>
            <person name="Xie B."/>
        </authorList>
    </citation>
    <scope>NUCLEOTIDE SEQUENCE [LARGE SCALE GENOMIC DNA]</scope>
    <source>
        <strain evidence="1">PLFJ-1</strain>
    </source>
</reference>
<dbReference type="Proteomes" id="UP000078340">
    <property type="component" value="Unassembled WGS sequence"/>
</dbReference>